<organism evidence="3 4">
    <name type="scientific">Cellulosimicrobium cellulans</name>
    <name type="common">Arthrobacter luteus</name>
    <dbReference type="NCBI Taxonomy" id="1710"/>
    <lineage>
        <taxon>Bacteria</taxon>
        <taxon>Bacillati</taxon>
        <taxon>Actinomycetota</taxon>
        <taxon>Actinomycetes</taxon>
        <taxon>Micrococcales</taxon>
        <taxon>Promicromonosporaceae</taxon>
        <taxon>Cellulosimicrobium</taxon>
    </lineage>
</organism>
<comment type="caution">
    <text evidence="3">The sequence shown here is derived from an EMBL/GenBank/DDBJ whole genome shotgun (WGS) entry which is preliminary data.</text>
</comment>
<evidence type="ECO:0000256" key="2">
    <source>
        <dbReference type="SAM" id="Phobius"/>
    </source>
</evidence>
<feature type="transmembrane region" description="Helical" evidence="2">
    <location>
        <begin position="30"/>
        <end position="51"/>
    </location>
</feature>
<accession>A0A4Y4E0V4</accession>
<keyword evidence="2" id="KW-0472">Membrane</keyword>
<protein>
    <submittedName>
        <fullName evidence="3">Uncharacterized protein</fullName>
    </submittedName>
</protein>
<dbReference type="RefSeq" id="WP_170227355.1">
    <property type="nucleotide sequence ID" value="NZ_BJNZ01000027.1"/>
</dbReference>
<reference evidence="3 4" key="1">
    <citation type="submission" date="2019-06" db="EMBL/GenBank/DDBJ databases">
        <title>Whole genome shotgun sequence of Cellulosimicrobium cellulans NBRC 15516.</title>
        <authorList>
            <person name="Hosoyama A."/>
            <person name="Uohara A."/>
            <person name="Ohji S."/>
            <person name="Ichikawa N."/>
        </authorList>
    </citation>
    <scope>NUCLEOTIDE SEQUENCE [LARGE SCALE GENOMIC DNA]</scope>
    <source>
        <strain evidence="3 4">NBRC 15516</strain>
    </source>
</reference>
<gene>
    <name evidence="3" type="ORF">CCE02nite_33280</name>
</gene>
<proteinExistence type="predicted"/>
<dbReference type="AlphaFoldDB" id="A0A4Y4E0V4"/>
<evidence type="ECO:0000256" key="1">
    <source>
        <dbReference type="SAM" id="MobiDB-lite"/>
    </source>
</evidence>
<name>A0A4Y4E0V4_CELCE</name>
<feature type="compositionally biased region" description="Basic and acidic residues" evidence="1">
    <location>
        <begin position="1"/>
        <end position="24"/>
    </location>
</feature>
<dbReference type="EMBL" id="BJNZ01000027">
    <property type="protein sequence ID" value="GED11329.1"/>
    <property type="molecule type" value="Genomic_DNA"/>
</dbReference>
<sequence length="54" mass="6161">MTNRHDTNDELTPRTNRTEAESRRGQRWTVGAWTLLLTALRVVVALAQLLVEVT</sequence>
<dbReference type="Proteomes" id="UP000316659">
    <property type="component" value="Unassembled WGS sequence"/>
</dbReference>
<keyword evidence="2" id="KW-1133">Transmembrane helix</keyword>
<evidence type="ECO:0000313" key="4">
    <source>
        <dbReference type="Proteomes" id="UP000316659"/>
    </source>
</evidence>
<evidence type="ECO:0000313" key="3">
    <source>
        <dbReference type="EMBL" id="GED11329.1"/>
    </source>
</evidence>
<feature type="region of interest" description="Disordered" evidence="1">
    <location>
        <begin position="1"/>
        <end position="25"/>
    </location>
</feature>
<keyword evidence="2" id="KW-0812">Transmembrane</keyword>